<dbReference type="InterPro" id="IPR016024">
    <property type="entry name" value="ARM-type_fold"/>
</dbReference>
<dbReference type="GO" id="GO:0005802">
    <property type="term" value="C:trans-Golgi network"/>
    <property type="evidence" value="ECO:0007669"/>
    <property type="project" value="TreeGrafter"/>
</dbReference>
<evidence type="ECO:0000313" key="11">
    <source>
        <dbReference type="Proteomes" id="UP001219933"/>
    </source>
</evidence>
<dbReference type="GO" id="GO:0000139">
    <property type="term" value="C:Golgi membrane"/>
    <property type="evidence" value="ECO:0007669"/>
    <property type="project" value="UniProtKB-SubCell"/>
</dbReference>
<evidence type="ECO:0000259" key="9">
    <source>
        <dbReference type="Pfam" id="PF24598"/>
    </source>
</evidence>
<dbReference type="GO" id="GO:0015031">
    <property type="term" value="P:protein transport"/>
    <property type="evidence" value="ECO:0007669"/>
    <property type="project" value="UniProtKB-KW"/>
</dbReference>
<keyword evidence="11" id="KW-1185">Reference proteome</keyword>
<accession>A0AAF0EW48</accession>
<evidence type="ECO:0000259" key="8">
    <source>
        <dbReference type="Pfam" id="PF24597"/>
    </source>
</evidence>
<evidence type="ECO:0008006" key="12">
    <source>
        <dbReference type="Google" id="ProtNLM"/>
    </source>
</evidence>
<dbReference type="GO" id="GO:0005829">
    <property type="term" value="C:cytosol"/>
    <property type="evidence" value="ECO:0007669"/>
    <property type="project" value="GOC"/>
</dbReference>
<keyword evidence="5" id="KW-0472">Membrane</keyword>
<reference evidence="10" key="1">
    <citation type="submission" date="2023-03" db="EMBL/GenBank/DDBJ databases">
        <title>Mating type loci evolution in Malassezia.</title>
        <authorList>
            <person name="Coelho M.A."/>
        </authorList>
    </citation>
    <scope>NUCLEOTIDE SEQUENCE</scope>
    <source>
        <strain evidence="10">CBS 11721</strain>
    </source>
</reference>
<keyword evidence="3" id="KW-0653">Protein transport</keyword>
<dbReference type="InterPro" id="IPR007249">
    <property type="entry name" value="DOP1_N"/>
</dbReference>
<keyword evidence="4" id="KW-0333">Golgi apparatus</keyword>
<gene>
    <name evidence="10" type="ORF">MCUN1_002517</name>
</gene>
<dbReference type="Pfam" id="PF24597">
    <property type="entry name" value="TPR_DOP1_M"/>
    <property type="match status" value="1"/>
</dbReference>
<dbReference type="InterPro" id="IPR056457">
    <property type="entry name" value="DOP1_C"/>
</dbReference>
<dbReference type="PANTHER" id="PTHR14042">
    <property type="entry name" value="DOPEY-RELATED"/>
    <property type="match status" value="1"/>
</dbReference>
<evidence type="ECO:0000256" key="2">
    <source>
        <dbReference type="ARBA" id="ARBA00022448"/>
    </source>
</evidence>
<feature type="domain" description="DOP1 N-terminal" evidence="7">
    <location>
        <begin position="58"/>
        <end position="344"/>
    </location>
</feature>
<evidence type="ECO:0000313" key="10">
    <source>
        <dbReference type="EMBL" id="WFD35659.1"/>
    </source>
</evidence>
<dbReference type="Pfam" id="PF04118">
    <property type="entry name" value="Dopey_N"/>
    <property type="match status" value="1"/>
</dbReference>
<feature type="domain" description="DOP1-like middle TPR" evidence="8">
    <location>
        <begin position="349"/>
        <end position="510"/>
    </location>
</feature>
<proteinExistence type="inferred from homology"/>
<feature type="domain" description="DOP1-like C-terminal" evidence="9">
    <location>
        <begin position="1194"/>
        <end position="1625"/>
    </location>
</feature>
<evidence type="ECO:0000256" key="1">
    <source>
        <dbReference type="ARBA" id="ARBA00004395"/>
    </source>
</evidence>
<evidence type="ECO:0000256" key="3">
    <source>
        <dbReference type="ARBA" id="ARBA00022927"/>
    </source>
</evidence>
<keyword evidence="2" id="KW-0813">Transport</keyword>
<dbReference type="Proteomes" id="UP001219933">
    <property type="component" value="Chromosome 3"/>
</dbReference>
<name>A0AAF0EW48_9BASI</name>
<evidence type="ECO:0000256" key="6">
    <source>
        <dbReference type="ARBA" id="ARBA00046326"/>
    </source>
</evidence>
<dbReference type="InterPro" id="IPR056458">
    <property type="entry name" value="TPR_DOP1_M"/>
</dbReference>
<evidence type="ECO:0000259" key="7">
    <source>
        <dbReference type="Pfam" id="PF04118"/>
    </source>
</evidence>
<dbReference type="GO" id="GO:0005768">
    <property type="term" value="C:endosome"/>
    <property type="evidence" value="ECO:0007669"/>
    <property type="project" value="TreeGrafter"/>
</dbReference>
<sequence length="1651" mass="182589">MSDGARVPPWDSDALVARSTAAVGTSTDESSIWRTTEAKRAETQWARQSERALQNNPAFRKQQANVERTLARFESVSEWADFIAFLGRLLKVLQADRQFNVIPHKLIVAKRLSQCLNPALPSGVHTRAIEVYVHIFETIGSEGLRRDLQVWSPGLLPFFAHAATSVRPSLLALYDRFYVPLSVDLRPLTRALLLALLPGLEEENGEFFDRVVRLLDHISNSVGASFFLSSVWMVLISSPGVRLSALHYLARRMPPLNAENCAALLAPDPGLMVRGIVHTLDDELLVRRNALDFVVSHLALSSHVVRSALTDDDRVLLTDAVLGCVLRRDLSLNRRVYSWLLGPDGTEDYFEEHALKLVTAALRQGMDEHADRTLAQRPYKIFMSLLDKQTVGAPLVNALALEAFAKLTHADAGLEMHTTAQMLFDSIDSEELYRLVYLALCRDGPINAVELFSRMLDVCDNNSDDAQVVHLPALLLAVLDRKDALSRETIELVARLCGKLSPQAFLPLTNEPVPPLGDPAAGLYSDKKVSPPLQNRATALALIERLVKLALDSDSRVAIRAVSAVVADLDAVQDDTYAELVSKDAWAAGTINLCQFDDALFTALGQGQFATFDALLHMALAVSSSPLIPGEFALAERTHLCMLVHRLIEFLHPESPVVHPAVDLFWKLKLHVRHDLITPILCDALSTHDSRKRRAALDAFGSLWRLSKDTAPLHVPVLLVLDRLRSPDLVAKHEGVQWLREVVSSYKPLMRMLVERATNNDARRRQVTTAVENMTLEVFEYECPFEQDQLNYSLATISALLATGGKRILASVKDEHMAVPDIDEGVVVDVLRDYLIVLLRSEPSAALVEAMGDANAITHAYCLEIFHIILATLEPPLEWYVPIEKALVDVLLHSINGDTRRQELILITLLQVLSSRVHAAAAESLDDDGCALVADLVRRGIIHAKDIGSLTAWADFATGLLPLVDGALVEYLVPVLTTLSELICHGVTQLAQDNGDDIDQIKNTFAPKVYVTGSANSETALLRLIGVADNTLRHALAVQGAADLHRATTMPETQVSSSILGNLSSVLVASEAPTPPSSPQWPAQLSRACAFFVQSLQYAWLASSHAPALQAGVFASLERLYHSHTAIVMDSVVHTWVRAEDREVADIHSFDTVNALGSSAQIICTFIADTISSRANGRKGERAMLESADSLFAFLNAYVFQLDADTVAHIWPVLVLLIRGVISTHSTSRTLVVAAFHLVTMSGSRVLETQSAEDRRVRRDIHECFSKLFELTLALYGRVDMAAVRKDEKSGPETTAAVVKYIAEHALPTLAKLRIESDKATAICATVTANIVAPEFRAKGKSVDVDPLVLDILVSMSGVPDTHKAWRSIVSDAFMEPKFFALSTDTARVWAKIITPWLAGDRERLLELIGRITSNTGNIFASREADNIARTLNIRRISFVLFSAANDSYLTHLPQMQEKLVETLRSSPADIVQAEVYLCMRVLLCRFKSQHLSGFWPIILAELLRIFGDVREQLPQDKTDAVRLLGSVSKLADFLITLQTEDFQIHQWLLITDTSDSIYPLPEWESDSLLDCIAKAMEKLDAQTETVESGALRCPLIQDSHIESVRALKHFFANASSNFYKNEYSSARLDWEYMNTCLLRDIFDPDRVADK</sequence>
<evidence type="ECO:0000256" key="5">
    <source>
        <dbReference type="ARBA" id="ARBA00023136"/>
    </source>
</evidence>
<protein>
    <recommendedName>
        <fullName evidence="12">Dopey N-terminal domain-containing protein</fullName>
    </recommendedName>
</protein>
<organism evidence="10 11">
    <name type="scientific">Malassezia cuniculi</name>
    <dbReference type="NCBI Taxonomy" id="948313"/>
    <lineage>
        <taxon>Eukaryota</taxon>
        <taxon>Fungi</taxon>
        <taxon>Dikarya</taxon>
        <taxon>Basidiomycota</taxon>
        <taxon>Ustilaginomycotina</taxon>
        <taxon>Malasseziomycetes</taxon>
        <taxon>Malasseziales</taxon>
        <taxon>Malasseziaceae</taxon>
        <taxon>Malassezia</taxon>
    </lineage>
</organism>
<comment type="similarity">
    <text evidence="6">Belongs to the DOP1 family.</text>
</comment>
<comment type="subcellular location">
    <subcellularLocation>
        <location evidence="1">Golgi apparatus membrane</location>
        <topology evidence="1">Peripheral membrane protein</topology>
    </subcellularLocation>
</comment>
<evidence type="ECO:0000256" key="4">
    <source>
        <dbReference type="ARBA" id="ARBA00023034"/>
    </source>
</evidence>
<dbReference type="GO" id="GO:0006895">
    <property type="term" value="P:Golgi to endosome transport"/>
    <property type="evidence" value="ECO:0007669"/>
    <property type="project" value="InterPro"/>
</dbReference>
<dbReference type="InterPro" id="IPR040314">
    <property type="entry name" value="DOP1"/>
</dbReference>
<dbReference type="Pfam" id="PF24598">
    <property type="entry name" value="DOP1_C"/>
    <property type="match status" value="1"/>
</dbReference>
<dbReference type="PANTHER" id="PTHR14042:SF24">
    <property type="entry name" value="PROTEIN DOPEY-1 HOMOLOG"/>
    <property type="match status" value="1"/>
</dbReference>
<dbReference type="SUPFAM" id="SSF48371">
    <property type="entry name" value="ARM repeat"/>
    <property type="match status" value="1"/>
</dbReference>
<dbReference type="EMBL" id="CP119879">
    <property type="protein sequence ID" value="WFD35659.1"/>
    <property type="molecule type" value="Genomic_DNA"/>
</dbReference>